<proteinExistence type="inferred from homology"/>
<evidence type="ECO:0000256" key="2">
    <source>
        <dbReference type="ARBA" id="ARBA00022630"/>
    </source>
</evidence>
<dbReference type="Proteomes" id="UP000286746">
    <property type="component" value="Unassembled WGS sequence"/>
</dbReference>
<evidence type="ECO:0000256" key="4">
    <source>
        <dbReference type="ARBA" id="ARBA00023002"/>
    </source>
</evidence>
<dbReference type="GO" id="GO:0004174">
    <property type="term" value="F:electron-transferring-flavoprotein dehydrogenase activity"/>
    <property type="evidence" value="ECO:0007669"/>
    <property type="project" value="TreeGrafter"/>
</dbReference>
<evidence type="ECO:0000256" key="3">
    <source>
        <dbReference type="ARBA" id="ARBA00022827"/>
    </source>
</evidence>
<sequence length="363" mass="37180">MKILVAGAGYAGTIAANRLAKKVKSAQITVLNPRPDFVERVRLHEQVAGTGAAAVPLASMLSEGIATRVGTVDKIGDGQVALDDGVRLDFDHLFLAVGSTAAPLPGTVATGTWEGAREAEAALAALPGGAAVTVVGGGLTGIETAAEIAFGRPGLRVRLVGQTIGASLSACARKRVRTGLERLGVEVVEGTVERVDAGAGEGGGDVVRLQAGRRFASGLTLWAVIGSVPDLAARSGLVVDGDGRAVVDGYLRSVTDPRIFVVGDCAAVPGARAACATAMPQGAHAADTLARMLQGRAPKPYAMGYTGQGVCLGRRDGLLQADRRDGTARGVYFAGRAAAVAKERVCRYAKFGARTAVYTWLRP</sequence>
<dbReference type="Gene3D" id="3.50.50.100">
    <property type="match status" value="1"/>
</dbReference>
<comment type="similarity">
    <text evidence="1">Belongs to the FAD-dependent oxidoreductase family.</text>
</comment>
<organism evidence="6 7">
    <name type="scientific">Streptomyces paromomycinus</name>
    <name type="common">Streptomyces rimosus subsp. paromomycinus</name>
    <dbReference type="NCBI Taxonomy" id="92743"/>
    <lineage>
        <taxon>Bacteria</taxon>
        <taxon>Bacillati</taxon>
        <taxon>Actinomycetota</taxon>
        <taxon>Actinomycetes</taxon>
        <taxon>Kitasatosporales</taxon>
        <taxon>Streptomycetaceae</taxon>
        <taxon>Streptomyces</taxon>
    </lineage>
</organism>
<evidence type="ECO:0000313" key="6">
    <source>
        <dbReference type="EMBL" id="GCD42212.1"/>
    </source>
</evidence>
<evidence type="ECO:0000313" key="7">
    <source>
        <dbReference type="Proteomes" id="UP000286746"/>
    </source>
</evidence>
<dbReference type="SUPFAM" id="SSF51905">
    <property type="entry name" value="FAD/NAD(P)-binding domain"/>
    <property type="match status" value="1"/>
</dbReference>
<reference evidence="6 7" key="1">
    <citation type="submission" date="2018-11" db="EMBL/GenBank/DDBJ databases">
        <title>Whole genome sequence of Streptomyces paromomycinus NBRC 15454(T).</title>
        <authorList>
            <person name="Komaki H."/>
            <person name="Tamura T."/>
        </authorList>
    </citation>
    <scope>NUCLEOTIDE SEQUENCE [LARGE SCALE GENOMIC DNA]</scope>
    <source>
        <strain evidence="6 7">NBRC 15454</strain>
    </source>
</reference>
<comment type="caution">
    <text evidence="6">The sequence shown here is derived from an EMBL/GenBank/DDBJ whole genome shotgun (WGS) entry which is preliminary data.</text>
</comment>
<dbReference type="GO" id="GO:0005737">
    <property type="term" value="C:cytoplasm"/>
    <property type="evidence" value="ECO:0007669"/>
    <property type="project" value="TreeGrafter"/>
</dbReference>
<name>A0A401VYS9_STREY</name>
<dbReference type="PRINTS" id="PR00368">
    <property type="entry name" value="FADPNR"/>
</dbReference>
<dbReference type="AlphaFoldDB" id="A0A401VYS9"/>
<gene>
    <name evidence="6" type="ORF">GKJPGBOP_01870</name>
</gene>
<feature type="domain" description="FAD/NAD(P)-binding" evidence="5">
    <location>
        <begin position="1"/>
        <end position="278"/>
    </location>
</feature>
<dbReference type="PRINTS" id="PR00469">
    <property type="entry name" value="PNDRDTASEII"/>
</dbReference>
<accession>A0A401VYS9</accession>
<keyword evidence="4" id="KW-0560">Oxidoreductase</keyword>
<dbReference type="GO" id="GO:0050660">
    <property type="term" value="F:flavin adenine dinucleotide binding"/>
    <property type="evidence" value="ECO:0007669"/>
    <property type="project" value="TreeGrafter"/>
</dbReference>
<keyword evidence="3" id="KW-0274">FAD</keyword>
<dbReference type="InterPro" id="IPR023753">
    <property type="entry name" value="FAD/NAD-binding_dom"/>
</dbReference>
<keyword evidence="7" id="KW-1185">Reference proteome</keyword>
<dbReference type="PANTHER" id="PTHR43735">
    <property type="entry name" value="APOPTOSIS-INDUCING FACTOR 1"/>
    <property type="match status" value="1"/>
</dbReference>
<evidence type="ECO:0000256" key="1">
    <source>
        <dbReference type="ARBA" id="ARBA00006442"/>
    </source>
</evidence>
<protein>
    <submittedName>
        <fullName evidence="6">Dehydrogenase</fullName>
    </submittedName>
</protein>
<evidence type="ECO:0000259" key="5">
    <source>
        <dbReference type="Pfam" id="PF07992"/>
    </source>
</evidence>
<dbReference type="EMBL" id="BHZD01000001">
    <property type="protein sequence ID" value="GCD42212.1"/>
    <property type="molecule type" value="Genomic_DNA"/>
</dbReference>
<dbReference type="Pfam" id="PF07992">
    <property type="entry name" value="Pyr_redox_2"/>
    <property type="match status" value="1"/>
</dbReference>
<keyword evidence="2" id="KW-0285">Flavoprotein</keyword>
<dbReference type="PANTHER" id="PTHR43735:SF3">
    <property type="entry name" value="FERROPTOSIS SUPPRESSOR PROTEIN 1"/>
    <property type="match status" value="1"/>
</dbReference>
<dbReference type="InterPro" id="IPR036188">
    <property type="entry name" value="FAD/NAD-bd_sf"/>
</dbReference>